<reference evidence="7" key="1">
    <citation type="submission" date="2023-03" db="EMBL/GenBank/DDBJ databases">
        <title>Actinorhabdospora filicis NBRC 111898.</title>
        <authorList>
            <person name="Ichikawa N."/>
            <person name="Sato H."/>
            <person name="Tonouchi N."/>
        </authorList>
    </citation>
    <scope>NUCLEOTIDE SEQUENCE</scope>
    <source>
        <strain evidence="7">NBRC 111898</strain>
    </source>
</reference>
<evidence type="ECO:0000256" key="3">
    <source>
        <dbReference type="ARBA" id="ARBA00022692"/>
    </source>
</evidence>
<feature type="transmembrane region" description="Helical" evidence="6">
    <location>
        <begin position="63"/>
        <end position="81"/>
    </location>
</feature>
<accession>A0A9W6SLH9</accession>
<comment type="subcellular location">
    <subcellularLocation>
        <location evidence="1">Membrane</location>
        <topology evidence="1">Multi-pass membrane protein</topology>
    </subcellularLocation>
</comment>
<evidence type="ECO:0000313" key="8">
    <source>
        <dbReference type="Proteomes" id="UP001165079"/>
    </source>
</evidence>
<organism evidence="7 8">
    <name type="scientific">Actinorhabdospora filicis</name>
    <dbReference type="NCBI Taxonomy" id="1785913"/>
    <lineage>
        <taxon>Bacteria</taxon>
        <taxon>Bacillati</taxon>
        <taxon>Actinomycetota</taxon>
        <taxon>Actinomycetes</taxon>
        <taxon>Micromonosporales</taxon>
        <taxon>Micromonosporaceae</taxon>
        <taxon>Actinorhabdospora</taxon>
    </lineage>
</organism>
<feature type="transmembrane region" description="Helical" evidence="6">
    <location>
        <begin position="281"/>
        <end position="309"/>
    </location>
</feature>
<comment type="similarity">
    <text evidence="2">Belongs to the autoinducer-2 exporter (AI-2E) (TC 2.A.86) family.</text>
</comment>
<evidence type="ECO:0000313" key="7">
    <source>
        <dbReference type="EMBL" id="GLZ79150.1"/>
    </source>
</evidence>
<dbReference type="GO" id="GO:0016020">
    <property type="term" value="C:membrane"/>
    <property type="evidence" value="ECO:0007669"/>
    <property type="project" value="UniProtKB-SubCell"/>
</dbReference>
<dbReference type="Pfam" id="PF01594">
    <property type="entry name" value="AI-2E_transport"/>
    <property type="match status" value="1"/>
</dbReference>
<keyword evidence="8" id="KW-1185">Reference proteome</keyword>
<sequence>MLVIFAKRDLNHLQSLGFTQTPPVSGGPMGETTHPPFWRYAVITAIVLLTGGVAYLAVQAIGVLILIFLSFLLAAGLEPLVSLFTRHGMRRGLAVTIVCVSLTVIVLGLAAVGLAPAVRQFAQLLESLPDTLTKLGDQVSDENNAIGQFVRREDVQEGLKKALTALPDALSSSFGFLIGLLGKIGAGVFSVMTIAALTVYFMMALPRIVDGVARLLGNPEWAGVMREALGKIGGYVSGQIVICAAAGGCAYVFFLVARVPYPALLALGVAALDLVPQVGATLGAILGVGMALTVSLTTAIATVAFFCAYQLFENYLLAPRVFATATSLTPLSAFAAALVGGAAAGLVGAVAALPVTAALQVVVRYVFASRFAPKDAS</sequence>
<dbReference type="InterPro" id="IPR002549">
    <property type="entry name" value="AI-2E-like"/>
</dbReference>
<dbReference type="Proteomes" id="UP001165079">
    <property type="component" value="Unassembled WGS sequence"/>
</dbReference>
<keyword evidence="3 6" id="KW-0812">Transmembrane</keyword>
<evidence type="ECO:0000256" key="5">
    <source>
        <dbReference type="ARBA" id="ARBA00023136"/>
    </source>
</evidence>
<keyword evidence="5 6" id="KW-0472">Membrane</keyword>
<name>A0A9W6SLH9_9ACTN</name>
<proteinExistence type="inferred from homology"/>
<evidence type="ECO:0000256" key="2">
    <source>
        <dbReference type="ARBA" id="ARBA00009773"/>
    </source>
</evidence>
<evidence type="ECO:0000256" key="1">
    <source>
        <dbReference type="ARBA" id="ARBA00004141"/>
    </source>
</evidence>
<protein>
    <submittedName>
        <fullName evidence="7">AI-2E family transporter</fullName>
    </submittedName>
</protein>
<evidence type="ECO:0000256" key="6">
    <source>
        <dbReference type="SAM" id="Phobius"/>
    </source>
</evidence>
<feature type="transmembrane region" description="Helical" evidence="6">
    <location>
        <begin position="174"/>
        <end position="201"/>
    </location>
</feature>
<dbReference type="AlphaFoldDB" id="A0A9W6SLH9"/>
<gene>
    <name evidence="7" type="ORF">Afil01_39570</name>
</gene>
<comment type="caution">
    <text evidence="7">The sequence shown here is derived from an EMBL/GenBank/DDBJ whole genome shotgun (WGS) entry which is preliminary data.</text>
</comment>
<feature type="transmembrane region" description="Helical" evidence="6">
    <location>
        <begin position="93"/>
        <end position="118"/>
    </location>
</feature>
<dbReference type="EMBL" id="BSTX01000002">
    <property type="protein sequence ID" value="GLZ79150.1"/>
    <property type="molecule type" value="Genomic_DNA"/>
</dbReference>
<feature type="transmembrane region" description="Helical" evidence="6">
    <location>
        <begin position="235"/>
        <end position="261"/>
    </location>
</feature>
<evidence type="ECO:0000256" key="4">
    <source>
        <dbReference type="ARBA" id="ARBA00022989"/>
    </source>
</evidence>
<keyword evidence="4 6" id="KW-1133">Transmembrane helix</keyword>
<feature type="transmembrane region" description="Helical" evidence="6">
    <location>
        <begin position="37"/>
        <end position="57"/>
    </location>
</feature>